<proteinExistence type="predicted"/>
<dbReference type="InterPro" id="IPR029063">
    <property type="entry name" value="SAM-dependent_MTases_sf"/>
</dbReference>
<organism evidence="6 7">
    <name type="scientific">Mycobacterium yunnanensis</name>
    <dbReference type="NCBI Taxonomy" id="368477"/>
    <lineage>
        <taxon>Bacteria</taxon>
        <taxon>Bacillati</taxon>
        <taxon>Actinomycetota</taxon>
        <taxon>Actinomycetes</taxon>
        <taxon>Mycobacteriales</taxon>
        <taxon>Mycobacteriaceae</taxon>
        <taxon>Mycobacterium</taxon>
    </lineage>
</organism>
<name>A0A9X2YY03_9MYCO</name>
<dbReference type="EMBL" id="JACKVK010000004">
    <property type="protein sequence ID" value="MCV7420239.1"/>
    <property type="molecule type" value="Genomic_DNA"/>
</dbReference>
<keyword evidence="2" id="KW-0808">Transferase</keyword>
<feature type="domain" description="Methyltransferase" evidence="5">
    <location>
        <begin position="96"/>
        <end position="188"/>
    </location>
</feature>
<dbReference type="PANTHER" id="PTHR43464">
    <property type="entry name" value="METHYLTRANSFERASE"/>
    <property type="match status" value="1"/>
</dbReference>
<dbReference type="PANTHER" id="PTHR43464:SF19">
    <property type="entry name" value="UBIQUINONE BIOSYNTHESIS O-METHYLTRANSFERASE, MITOCHONDRIAL"/>
    <property type="match status" value="1"/>
</dbReference>
<dbReference type="GO" id="GO:0008168">
    <property type="term" value="F:methyltransferase activity"/>
    <property type="evidence" value="ECO:0007669"/>
    <property type="project" value="UniProtKB-KW"/>
</dbReference>
<dbReference type="Pfam" id="PF13649">
    <property type="entry name" value="Methyltransf_25"/>
    <property type="match status" value="1"/>
</dbReference>
<keyword evidence="7" id="KW-1185">Reference proteome</keyword>
<dbReference type="Gene3D" id="3.40.50.150">
    <property type="entry name" value="Vaccinia Virus protein VP39"/>
    <property type="match status" value="1"/>
</dbReference>
<sequence>MLPHRTTRRRGRRSLDRPPDREPSFGHVTPVDVPKGQPSTTVHDDGAVSTRWQDTDAPRGDDYDQRWARLAESGASIHGEADLVDGLLAQTGGHRVLDAGCGTGRVAVELARRGRFVVGVDADPDMLSAARAKAADLEWIQADLAELDDHRRESFDLVLLAGNVMIFLTPGSEERVVRQMVDRLAPGGLLVTGFSLRPGRLTLDEYDHFAARAGATAAARWATWDREPYDRGDYAVSVHRRPDVAGSSS</sequence>
<dbReference type="Proteomes" id="UP001141629">
    <property type="component" value="Unassembled WGS sequence"/>
</dbReference>
<dbReference type="AlphaFoldDB" id="A0A9X2YY03"/>
<protein>
    <submittedName>
        <fullName evidence="6">Class I SAM-dependent methyltransferase</fullName>
    </submittedName>
</protein>
<keyword evidence="3" id="KW-0949">S-adenosyl-L-methionine</keyword>
<evidence type="ECO:0000313" key="6">
    <source>
        <dbReference type="EMBL" id="MCV7420239.1"/>
    </source>
</evidence>
<comment type="caution">
    <text evidence="6">The sequence shown here is derived from an EMBL/GenBank/DDBJ whole genome shotgun (WGS) entry which is preliminary data.</text>
</comment>
<reference evidence="6" key="1">
    <citation type="submission" date="2020-07" db="EMBL/GenBank/DDBJ databases">
        <authorList>
            <person name="Pettersson B.M.F."/>
            <person name="Behra P.R.K."/>
            <person name="Ramesh M."/>
            <person name="Das S."/>
            <person name="Dasgupta S."/>
            <person name="Kirsebom L.A."/>
        </authorList>
    </citation>
    <scope>NUCLEOTIDE SEQUENCE</scope>
    <source>
        <strain evidence="6">DSM 44838</strain>
    </source>
</reference>
<reference evidence="6" key="2">
    <citation type="journal article" date="2022" name="BMC Genomics">
        <title>Comparative genome analysis of mycobacteria focusing on tRNA and non-coding RNA.</title>
        <authorList>
            <person name="Behra P.R.K."/>
            <person name="Pettersson B.M.F."/>
            <person name="Ramesh M."/>
            <person name="Das S."/>
            <person name="Dasgupta S."/>
            <person name="Kirsebom L.A."/>
        </authorList>
    </citation>
    <scope>NUCLEOTIDE SEQUENCE</scope>
    <source>
        <strain evidence="6">DSM 44838</strain>
    </source>
</reference>
<evidence type="ECO:0000259" key="5">
    <source>
        <dbReference type="Pfam" id="PF13649"/>
    </source>
</evidence>
<evidence type="ECO:0000256" key="4">
    <source>
        <dbReference type="SAM" id="MobiDB-lite"/>
    </source>
</evidence>
<dbReference type="InterPro" id="IPR041698">
    <property type="entry name" value="Methyltransf_25"/>
</dbReference>
<accession>A0A9X2YY03</accession>
<feature type="compositionally biased region" description="Basic and acidic residues" evidence="4">
    <location>
        <begin position="13"/>
        <end position="24"/>
    </location>
</feature>
<dbReference type="CDD" id="cd02440">
    <property type="entry name" value="AdoMet_MTases"/>
    <property type="match status" value="1"/>
</dbReference>
<gene>
    <name evidence="6" type="ORF">H7K45_06785</name>
</gene>
<dbReference type="GO" id="GO:0032259">
    <property type="term" value="P:methylation"/>
    <property type="evidence" value="ECO:0007669"/>
    <property type="project" value="UniProtKB-KW"/>
</dbReference>
<feature type="region of interest" description="Disordered" evidence="4">
    <location>
        <begin position="1"/>
        <end position="60"/>
    </location>
</feature>
<evidence type="ECO:0000256" key="2">
    <source>
        <dbReference type="ARBA" id="ARBA00022679"/>
    </source>
</evidence>
<evidence type="ECO:0000256" key="1">
    <source>
        <dbReference type="ARBA" id="ARBA00022603"/>
    </source>
</evidence>
<dbReference type="SUPFAM" id="SSF53335">
    <property type="entry name" value="S-adenosyl-L-methionine-dependent methyltransferases"/>
    <property type="match status" value="1"/>
</dbReference>
<evidence type="ECO:0000256" key="3">
    <source>
        <dbReference type="ARBA" id="ARBA00022691"/>
    </source>
</evidence>
<keyword evidence="1 6" id="KW-0489">Methyltransferase</keyword>
<evidence type="ECO:0000313" key="7">
    <source>
        <dbReference type="Proteomes" id="UP001141629"/>
    </source>
</evidence>
<feature type="compositionally biased region" description="Basic residues" evidence="4">
    <location>
        <begin position="1"/>
        <end position="12"/>
    </location>
</feature>